<comment type="caution">
    <text evidence="2">The sequence shown here is derived from an EMBL/GenBank/DDBJ whole genome shotgun (WGS) entry which is preliminary data.</text>
</comment>
<gene>
    <name evidence="2" type="ORF">H8B21_16100</name>
</gene>
<dbReference type="EMBL" id="JACNYL010000003">
    <property type="protein sequence ID" value="MBD1423093.1"/>
    <property type="molecule type" value="Genomic_DNA"/>
</dbReference>
<dbReference type="Pfam" id="PF00149">
    <property type="entry name" value="Metallophos"/>
    <property type="match status" value="1"/>
</dbReference>
<dbReference type="Proteomes" id="UP000651112">
    <property type="component" value="Unassembled WGS sequence"/>
</dbReference>
<evidence type="ECO:0000313" key="2">
    <source>
        <dbReference type="EMBL" id="MBD1423093.1"/>
    </source>
</evidence>
<evidence type="ECO:0000259" key="1">
    <source>
        <dbReference type="Pfam" id="PF00149"/>
    </source>
</evidence>
<dbReference type="PANTHER" id="PTHR43143">
    <property type="entry name" value="METALLOPHOSPHOESTERASE, CALCINEURIN SUPERFAMILY"/>
    <property type="match status" value="1"/>
</dbReference>
<dbReference type="InterPro" id="IPR051918">
    <property type="entry name" value="STPP_CPPED1"/>
</dbReference>
<dbReference type="InterPro" id="IPR004843">
    <property type="entry name" value="Calcineurin-like_PHP"/>
</dbReference>
<proteinExistence type="predicted"/>
<sequence>MRTIFFLSFIFFTTLAQIGSAQEKFVKPQLENKDSWSMIMLPDIQNYVKYNRNHPILDMMMRWIEDNIDTLNIKMVVCVGDLVEQSDIINNGHDGDQSAQKQWETAAQAFARLNGKVPYIAATGNHDYTIDRNGIRTSRYSEFFRIDDNWLNRKIIAQNTVNEQGIPTLENSAYEIKDLNGRDYLFMTVEYAPRDTVLTWAKRVADLEQYKDHRIILTTHAYLNNKDIRSKGKHRWFIYEPYAINNEIQKSERIDLPQANNGEQIWQKLVQPASNIDLVLCGHISGEGYRTDKNIAGKDVHQMLFDSQSLGGGHRYGNGGDGWVRILEFTPDNATVHVKTFSPLFGISPTTQEYAWKTDARNQYSFQLSK</sequence>
<accession>A0ABR7XVM8</accession>
<feature type="domain" description="Calcineurin-like phosphoesterase" evidence="1">
    <location>
        <begin position="56"/>
        <end position="284"/>
    </location>
</feature>
<dbReference type="RefSeq" id="WP_190314747.1">
    <property type="nucleotide sequence ID" value="NZ_JACNYL010000003.1"/>
</dbReference>
<name>A0ABR7XVM8_9SPHI</name>
<organism evidence="2 3">
    <name type="scientific">Sphingobacterium chuzhouense</name>
    <dbReference type="NCBI Taxonomy" id="1742264"/>
    <lineage>
        <taxon>Bacteria</taxon>
        <taxon>Pseudomonadati</taxon>
        <taxon>Bacteroidota</taxon>
        <taxon>Sphingobacteriia</taxon>
        <taxon>Sphingobacteriales</taxon>
        <taxon>Sphingobacteriaceae</taxon>
        <taxon>Sphingobacterium</taxon>
    </lineage>
</organism>
<dbReference type="PANTHER" id="PTHR43143:SF5">
    <property type="entry name" value="SECRETED PROTEIN"/>
    <property type="match status" value="1"/>
</dbReference>
<evidence type="ECO:0000313" key="3">
    <source>
        <dbReference type="Proteomes" id="UP000651112"/>
    </source>
</evidence>
<dbReference type="Gene3D" id="3.60.21.10">
    <property type="match status" value="1"/>
</dbReference>
<dbReference type="InterPro" id="IPR029052">
    <property type="entry name" value="Metallo-depent_PP-like"/>
</dbReference>
<keyword evidence="3" id="KW-1185">Reference proteome</keyword>
<dbReference type="SUPFAM" id="SSF56300">
    <property type="entry name" value="Metallo-dependent phosphatases"/>
    <property type="match status" value="1"/>
</dbReference>
<reference evidence="2 3" key="1">
    <citation type="submission" date="2020-08" db="EMBL/GenBank/DDBJ databases">
        <title>Sphingobacterium sp. DN00404 isolated from aquaculture water.</title>
        <authorList>
            <person name="Zhang M."/>
        </authorList>
    </citation>
    <scope>NUCLEOTIDE SEQUENCE [LARGE SCALE GENOMIC DNA]</scope>
    <source>
        <strain evidence="2 3">KCTC 42746</strain>
    </source>
</reference>
<protein>
    <submittedName>
        <fullName evidence="2">Metallophosphoesterase</fullName>
    </submittedName>
</protein>